<protein>
    <recommendedName>
        <fullName evidence="3">RING-type domain-containing protein</fullName>
    </recommendedName>
</protein>
<proteinExistence type="predicted"/>
<comment type="caution">
    <text evidence="4">The sequence shown here is derived from an EMBL/GenBank/DDBJ whole genome shotgun (WGS) entry which is preliminary data.</text>
</comment>
<feature type="domain" description="RING-type" evidence="3">
    <location>
        <begin position="263"/>
        <end position="305"/>
    </location>
</feature>
<evidence type="ECO:0000256" key="1">
    <source>
        <dbReference type="PROSITE-ProRule" id="PRU00175"/>
    </source>
</evidence>
<dbReference type="CDD" id="cd16473">
    <property type="entry name" value="RING-H2_RNF103"/>
    <property type="match status" value="1"/>
</dbReference>
<keyword evidence="1" id="KW-0863">Zinc-finger</keyword>
<dbReference type="PANTHER" id="PTHR22765">
    <property type="entry name" value="RING FINGER AND PROTEASE ASSOCIATED DOMAIN-CONTAINING"/>
    <property type="match status" value="1"/>
</dbReference>
<evidence type="ECO:0000313" key="5">
    <source>
        <dbReference type="Proteomes" id="UP000014978"/>
    </source>
</evidence>
<dbReference type="PANTHER" id="PTHR22765:SF434">
    <property type="entry name" value="GB|AAD18119.1-RELATED"/>
    <property type="match status" value="1"/>
</dbReference>
<dbReference type="GO" id="GO:0006511">
    <property type="term" value="P:ubiquitin-dependent protein catabolic process"/>
    <property type="evidence" value="ECO:0007669"/>
    <property type="project" value="TreeGrafter"/>
</dbReference>
<feature type="region of interest" description="Disordered" evidence="2">
    <location>
        <begin position="1"/>
        <end position="174"/>
    </location>
</feature>
<feature type="compositionally biased region" description="Polar residues" evidence="2">
    <location>
        <begin position="119"/>
        <end position="129"/>
    </location>
</feature>
<evidence type="ECO:0000256" key="2">
    <source>
        <dbReference type="SAM" id="MobiDB-lite"/>
    </source>
</evidence>
<dbReference type="GO" id="GO:0061630">
    <property type="term" value="F:ubiquitin protein ligase activity"/>
    <property type="evidence" value="ECO:0007669"/>
    <property type="project" value="TreeGrafter"/>
</dbReference>
<evidence type="ECO:0000259" key="3">
    <source>
        <dbReference type="PROSITE" id="PS50089"/>
    </source>
</evidence>
<accession>S7WDL9</accession>
<dbReference type="InterPro" id="IPR001841">
    <property type="entry name" value="Znf_RING"/>
</dbReference>
<dbReference type="VEuPathDB" id="MicrosporidiaDB:SLOPH_2300"/>
<dbReference type="OrthoDB" id="2193062at2759"/>
<keyword evidence="5" id="KW-1185">Reference proteome</keyword>
<dbReference type="GO" id="GO:0008270">
    <property type="term" value="F:zinc ion binding"/>
    <property type="evidence" value="ECO:0007669"/>
    <property type="project" value="UniProtKB-KW"/>
</dbReference>
<feature type="compositionally biased region" description="Polar residues" evidence="2">
    <location>
        <begin position="91"/>
        <end position="101"/>
    </location>
</feature>
<feature type="compositionally biased region" description="Basic residues" evidence="2">
    <location>
        <begin position="29"/>
        <end position="39"/>
    </location>
</feature>
<dbReference type="Pfam" id="PF13639">
    <property type="entry name" value="zf-RING_2"/>
    <property type="match status" value="1"/>
</dbReference>
<name>S7WDL9_SPRLO</name>
<feature type="compositionally biased region" description="Basic and acidic residues" evidence="2">
    <location>
        <begin position="1"/>
        <end position="12"/>
    </location>
</feature>
<feature type="compositionally biased region" description="Polar residues" evidence="2">
    <location>
        <begin position="140"/>
        <end position="166"/>
    </location>
</feature>
<dbReference type="InterPro" id="IPR013083">
    <property type="entry name" value="Znf_RING/FYVE/PHD"/>
</dbReference>
<dbReference type="Gene3D" id="3.30.40.10">
    <property type="entry name" value="Zinc/RING finger domain, C3HC4 (zinc finger)"/>
    <property type="match status" value="1"/>
</dbReference>
<dbReference type="SMART" id="SM00184">
    <property type="entry name" value="RING"/>
    <property type="match status" value="1"/>
</dbReference>
<reference evidence="5" key="1">
    <citation type="journal article" date="2013" name="PLoS Genet.">
        <title>The genome of Spraguea lophii and the basis of host-microsporidian interactions.</title>
        <authorList>
            <person name="Campbell S.E."/>
            <person name="Williams T.A."/>
            <person name="Yousuf A."/>
            <person name="Soanes D.M."/>
            <person name="Paszkiewicz K.H."/>
            <person name="Williams B.A.P."/>
        </authorList>
    </citation>
    <scope>NUCLEOTIDE SEQUENCE [LARGE SCALE GENOMIC DNA]</scope>
    <source>
        <strain evidence="5">42_110</strain>
    </source>
</reference>
<sequence length="315" mass="37399">MKTQKEKEKDINKIVQNNEDLNKIEMNKKRNNNKRKRKRDGNIDNAEDMENNIKNDTKKQKSTITQNKRRNKKYNLDEKKNKKVSSRNQRKSILSSENNDSIDYEYPMDNRISCDRPSIDTNNVDTTNSRNDKKKRKIRQTPNSRVRQESPQQTRESQNTPLTSNPEQDHNARPTVYTSYLYTVSLENSNNFNFTIEVPSLPENRRIQNILNSLLVNTRPSRIFIDFLAQFFIPTKDVANEEELNKIEIRKYSSEIDSNTDECVICLQKYKEEEDIRILKCNHYYHPVCVDNWLLNFSNRCPVCRYCIKQENESV</sequence>
<dbReference type="InterPro" id="IPR051826">
    <property type="entry name" value="E3_ubiquitin-ligase_domain"/>
</dbReference>
<dbReference type="PROSITE" id="PS50089">
    <property type="entry name" value="ZF_RING_2"/>
    <property type="match status" value="1"/>
</dbReference>
<dbReference type="InParanoid" id="S7WDL9"/>
<dbReference type="HOGENOM" id="CLU_883315_0_0_1"/>
<keyword evidence="1" id="KW-0479">Metal-binding</keyword>
<dbReference type="SUPFAM" id="SSF57850">
    <property type="entry name" value="RING/U-box"/>
    <property type="match status" value="1"/>
</dbReference>
<dbReference type="EMBL" id="ATCN01000087">
    <property type="protein sequence ID" value="EPR79862.1"/>
    <property type="molecule type" value="Genomic_DNA"/>
</dbReference>
<gene>
    <name evidence="4" type="ORF">SLOPH_2300</name>
</gene>
<feature type="compositionally biased region" description="Basic residues" evidence="2">
    <location>
        <begin position="81"/>
        <end position="90"/>
    </location>
</feature>
<keyword evidence="1" id="KW-0862">Zinc</keyword>
<organism evidence="4 5">
    <name type="scientific">Spraguea lophii (strain 42_110)</name>
    <name type="common">Microsporidian parasite</name>
    <dbReference type="NCBI Taxonomy" id="1358809"/>
    <lineage>
        <taxon>Eukaryota</taxon>
        <taxon>Fungi</taxon>
        <taxon>Fungi incertae sedis</taxon>
        <taxon>Microsporidia</taxon>
        <taxon>Spragueidae</taxon>
        <taxon>Spraguea</taxon>
    </lineage>
</organism>
<dbReference type="STRING" id="1358809.S7WDL9"/>
<dbReference type="Proteomes" id="UP000014978">
    <property type="component" value="Unassembled WGS sequence"/>
</dbReference>
<dbReference type="AlphaFoldDB" id="S7WDL9"/>
<evidence type="ECO:0000313" key="4">
    <source>
        <dbReference type="EMBL" id="EPR79862.1"/>
    </source>
</evidence>